<feature type="non-terminal residue" evidence="1">
    <location>
        <position position="1"/>
    </location>
</feature>
<protein>
    <submittedName>
        <fullName evidence="1">Uncharacterized protein</fullName>
    </submittedName>
</protein>
<reference evidence="1" key="1">
    <citation type="submission" date="2016-05" db="EMBL/GenBank/DDBJ databases">
        <authorList>
            <person name="Lavstsen T."/>
            <person name="Jespersen J.S."/>
        </authorList>
    </citation>
    <scope>NUCLEOTIDE SEQUENCE</scope>
    <source>
        <tissue evidence="1">Brain</tissue>
    </source>
</reference>
<reference evidence="1" key="2">
    <citation type="submission" date="2016-06" db="EMBL/GenBank/DDBJ databases">
        <title>The genome of a short-lived fish provides insights into sex chromosome evolution and the genetic control of aging.</title>
        <authorList>
            <person name="Reichwald K."/>
            <person name="Felder M."/>
            <person name="Petzold A."/>
            <person name="Koch P."/>
            <person name="Groth M."/>
            <person name="Platzer M."/>
        </authorList>
    </citation>
    <scope>NUCLEOTIDE SEQUENCE</scope>
    <source>
        <tissue evidence="1">Brain</tissue>
    </source>
</reference>
<gene>
    <name evidence="1" type="primary">Nfu_g_1_018424</name>
</gene>
<dbReference type="EMBL" id="HADY01015221">
    <property type="protein sequence ID" value="SBP53706.1"/>
    <property type="molecule type" value="Transcribed_RNA"/>
</dbReference>
<evidence type="ECO:0000313" key="1">
    <source>
        <dbReference type="EMBL" id="SBP53706.1"/>
    </source>
</evidence>
<dbReference type="AlphaFoldDB" id="A0A1A8AGV1"/>
<proteinExistence type="predicted"/>
<sequence length="42" mass="4735">EFHGCCWFSASGRAKASHTLEVDERINTFHCNIELLVIETVA</sequence>
<accession>A0A1A8AGV1</accession>
<organism evidence="1">
    <name type="scientific">Nothobranchius furzeri</name>
    <name type="common">Turquoise killifish</name>
    <dbReference type="NCBI Taxonomy" id="105023"/>
    <lineage>
        <taxon>Eukaryota</taxon>
        <taxon>Metazoa</taxon>
        <taxon>Chordata</taxon>
        <taxon>Craniata</taxon>
        <taxon>Vertebrata</taxon>
        <taxon>Euteleostomi</taxon>
        <taxon>Actinopterygii</taxon>
        <taxon>Neopterygii</taxon>
        <taxon>Teleostei</taxon>
        <taxon>Neoteleostei</taxon>
        <taxon>Acanthomorphata</taxon>
        <taxon>Ovalentaria</taxon>
        <taxon>Atherinomorphae</taxon>
        <taxon>Cyprinodontiformes</taxon>
        <taxon>Nothobranchiidae</taxon>
        <taxon>Nothobranchius</taxon>
    </lineage>
</organism>
<name>A0A1A8AGV1_NOTFU</name>